<accession>A0A120CT81</accession>
<keyword evidence="2" id="KW-1185">Reference proteome</keyword>
<evidence type="ECO:0000313" key="1">
    <source>
        <dbReference type="EMBL" id="KWT64255.1"/>
    </source>
</evidence>
<sequence length="179" mass="18457">MAADLSPVGIVLEERVVDWVKQSAGALAAGAMAMALTGATPALADSPFPSLVGAWSGKGTARIEGGKNEKLSCKGYYSGTGNNQMRLNIICANPSTKVELRSQLTYANGRVTGTWEERNFNQTGTISGSADESKLRLNIGGGALNGQLSVSFTGAKQSVSLSTQGSALKGVNISFARNG</sequence>
<comment type="caution">
    <text evidence="1">The sequence shown here is derived from an EMBL/GenBank/DDBJ whole genome shotgun (WGS) entry which is preliminary data.</text>
</comment>
<reference evidence="1 2" key="1">
    <citation type="submission" date="2015-10" db="EMBL/GenBank/DDBJ databases">
        <title>Transcriptomic analysis of a linuron degrading triple-species bacterial consortium.</title>
        <authorList>
            <person name="Albers P."/>
        </authorList>
    </citation>
    <scope>NUCLEOTIDE SEQUENCE [LARGE SCALE GENOMIC DNA]</scope>
    <source>
        <strain evidence="1 2">WDL6</strain>
    </source>
</reference>
<protein>
    <submittedName>
        <fullName evidence="1">Uncharacterized protein</fullName>
    </submittedName>
</protein>
<organism evidence="1 2">
    <name type="scientific">Hyphomicrobium sulfonivorans</name>
    <dbReference type="NCBI Taxonomy" id="121290"/>
    <lineage>
        <taxon>Bacteria</taxon>
        <taxon>Pseudomonadati</taxon>
        <taxon>Pseudomonadota</taxon>
        <taxon>Alphaproteobacteria</taxon>
        <taxon>Hyphomicrobiales</taxon>
        <taxon>Hyphomicrobiaceae</taxon>
        <taxon>Hyphomicrobium</taxon>
    </lineage>
</organism>
<dbReference type="PATRIC" id="fig|121290.4.peg.1884"/>
<dbReference type="Proteomes" id="UP000059074">
    <property type="component" value="Unassembled WGS sequence"/>
</dbReference>
<dbReference type="EMBL" id="LMTR01000094">
    <property type="protein sequence ID" value="KWT64255.1"/>
    <property type="molecule type" value="Genomic_DNA"/>
</dbReference>
<evidence type="ECO:0000313" key="2">
    <source>
        <dbReference type="Proteomes" id="UP000059074"/>
    </source>
</evidence>
<gene>
    <name evidence="1" type="ORF">APY04_3519</name>
</gene>
<proteinExistence type="predicted"/>
<name>A0A120CT81_HYPSL</name>
<dbReference type="RefSeq" id="WP_245281991.1">
    <property type="nucleotide sequence ID" value="NZ_LMTR01000094.1"/>
</dbReference>
<dbReference type="AlphaFoldDB" id="A0A120CT81"/>